<dbReference type="EMBL" id="JAMTCO010000013">
    <property type="protein sequence ID" value="MCP2272686.1"/>
    <property type="molecule type" value="Genomic_DNA"/>
</dbReference>
<sequence>MDEPVEAIAQGGVEMGVQDRQMPGAVDQRTRCQMTGWLIFAYETRLIHPT</sequence>
<dbReference type="Proteomes" id="UP001205185">
    <property type="component" value="Unassembled WGS sequence"/>
</dbReference>
<evidence type="ECO:0000313" key="2">
    <source>
        <dbReference type="Proteomes" id="UP001205185"/>
    </source>
</evidence>
<reference evidence="1 2" key="1">
    <citation type="submission" date="2022-06" db="EMBL/GenBank/DDBJ databases">
        <title>Genomic Encyclopedia of Archaeal and Bacterial Type Strains, Phase II (KMG-II): from individual species to whole genera.</title>
        <authorList>
            <person name="Goeker M."/>
        </authorList>
    </citation>
    <scope>NUCLEOTIDE SEQUENCE [LARGE SCALE GENOMIC DNA]</scope>
    <source>
        <strain evidence="1 2">DSM 44255</strain>
    </source>
</reference>
<evidence type="ECO:0000313" key="1">
    <source>
        <dbReference type="EMBL" id="MCP2272686.1"/>
    </source>
</evidence>
<dbReference type="RefSeq" id="WP_253889609.1">
    <property type="nucleotide sequence ID" value="NZ_BAAAVB010000008.1"/>
</dbReference>
<organism evidence="1 2">
    <name type="scientific">Actinokineospora diospyrosa</name>
    <dbReference type="NCBI Taxonomy" id="103728"/>
    <lineage>
        <taxon>Bacteria</taxon>
        <taxon>Bacillati</taxon>
        <taxon>Actinomycetota</taxon>
        <taxon>Actinomycetes</taxon>
        <taxon>Pseudonocardiales</taxon>
        <taxon>Pseudonocardiaceae</taxon>
        <taxon>Actinokineospora</taxon>
    </lineage>
</organism>
<comment type="caution">
    <text evidence="1">The sequence shown here is derived from an EMBL/GenBank/DDBJ whole genome shotgun (WGS) entry which is preliminary data.</text>
</comment>
<protein>
    <submittedName>
        <fullName evidence="1">Uncharacterized protein</fullName>
    </submittedName>
</protein>
<name>A0ABT1IKE7_9PSEU</name>
<keyword evidence="2" id="KW-1185">Reference proteome</keyword>
<gene>
    <name evidence="1" type="ORF">LV75_005212</name>
</gene>
<accession>A0ABT1IKE7</accession>
<proteinExistence type="predicted"/>